<feature type="signal peptide" evidence="1">
    <location>
        <begin position="1"/>
        <end position="22"/>
    </location>
</feature>
<dbReference type="RefSeq" id="WP_268266472.1">
    <property type="nucleotide sequence ID" value="NZ_JALQCW010000070.1"/>
</dbReference>
<evidence type="ECO:0000313" key="3">
    <source>
        <dbReference type="Proteomes" id="UP001155059"/>
    </source>
</evidence>
<feature type="chain" id="PRO_5040818101" description="DUF1311 domain-containing protein" evidence="1">
    <location>
        <begin position="23"/>
        <end position="114"/>
    </location>
</feature>
<dbReference type="Proteomes" id="UP001155059">
    <property type="component" value="Unassembled WGS sequence"/>
</dbReference>
<reference evidence="2 3" key="1">
    <citation type="journal article" date="2022" name="Int. J. Syst. Evol. Microbiol.">
        <title>Pseudomonas aegrilactucae sp. nov. and Pseudomonas morbosilactucae sp. nov., pathogens causing bacterial rot of lettuce in Japan.</title>
        <authorList>
            <person name="Sawada H."/>
            <person name="Fujikawa T."/>
            <person name="Satou M."/>
        </authorList>
    </citation>
    <scope>NUCLEOTIDE SEQUENCE [LARGE SCALE GENOMIC DNA]</scope>
    <source>
        <strain evidence="2 3">MAFF 302030</strain>
    </source>
</reference>
<evidence type="ECO:0000313" key="2">
    <source>
        <dbReference type="EMBL" id="MCK9800787.1"/>
    </source>
</evidence>
<name>A0A9X1YZ50_9PSED</name>
<organism evidence="2 3">
    <name type="scientific">Pseudomonas morbosilactucae</name>
    <dbReference type="NCBI Taxonomy" id="2938197"/>
    <lineage>
        <taxon>Bacteria</taxon>
        <taxon>Pseudomonadati</taxon>
        <taxon>Pseudomonadota</taxon>
        <taxon>Gammaproteobacteria</taxon>
        <taxon>Pseudomonadales</taxon>
        <taxon>Pseudomonadaceae</taxon>
        <taxon>Pseudomonas</taxon>
    </lineage>
</organism>
<accession>A0A9X1YZ50</accession>
<evidence type="ECO:0008006" key="4">
    <source>
        <dbReference type="Google" id="ProtNLM"/>
    </source>
</evidence>
<sequence>MKVFNLALSLVLSGATTSYALANDDAEHLIISCQELLKIYSKRDQQHLLAGLTTSTSEALRAGYCRGVLDEFRRSNESCTQSNWYVQAESIAKYSVYAEKQSSVKSLLKQSCEL</sequence>
<evidence type="ECO:0000256" key="1">
    <source>
        <dbReference type="SAM" id="SignalP"/>
    </source>
</evidence>
<dbReference type="EMBL" id="JALQCW010000070">
    <property type="protein sequence ID" value="MCK9800787.1"/>
    <property type="molecule type" value="Genomic_DNA"/>
</dbReference>
<protein>
    <recommendedName>
        <fullName evidence="4">DUF1311 domain-containing protein</fullName>
    </recommendedName>
</protein>
<keyword evidence="1" id="KW-0732">Signal</keyword>
<reference evidence="2 3" key="2">
    <citation type="journal article" date="2023" name="Plant Pathol.">
        <title>Dismantling and reorganizing Pseudomonas marginalis sensu#lato.</title>
        <authorList>
            <person name="Sawada H."/>
            <person name="Fujikawa T."/>
            <person name="Satou M."/>
        </authorList>
    </citation>
    <scope>NUCLEOTIDE SEQUENCE [LARGE SCALE GENOMIC DNA]</scope>
    <source>
        <strain evidence="2 3">MAFF 302030</strain>
    </source>
</reference>
<comment type="caution">
    <text evidence="2">The sequence shown here is derived from an EMBL/GenBank/DDBJ whole genome shotgun (WGS) entry which is preliminary data.</text>
</comment>
<proteinExistence type="predicted"/>
<dbReference type="AlphaFoldDB" id="A0A9X1YZ50"/>
<gene>
    <name evidence="2" type="ORF">M1B34_24680</name>
</gene>